<evidence type="ECO:0008006" key="4">
    <source>
        <dbReference type="Google" id="ProtNLM"/>
    </source>
</evidence>
<dbReference type="AlphaFoldDB" id="A0A3S3U2Z2"/>
<dbReference type="OrthoDB" id="9805336at2"/>
<gene>
    <name evidence="2" type="ORF">EPI11_09315</name>
</gene>
<keyword evidence="3" id="KW-1185">Reference proteome</keyword>
<protein>
    <recommendedName>
        <fullName evidence="4">DUF5723 domain-containing protein</fullName>
    </recommendedName>
</protein>
<sequence>MKKPLLFIITLLSTGLYAQEHFSGISTSRRTGIINATINPAELVNLEKKYEVSVFSLSANVSNNKISFGDLVGGADNFEELLFTGDDPVNMRVDVEILGPSFAMKVDKWAFAITTAAKVRANLVDIDTHLGRALTLDPIMSTTVTANINSQYNQRATATSWGEIGLSAAREIYKDEEHEFSAGVTFKLLFPGAYANMSASKFKGTINTNLLTNETVLDDAQANLNFAYSGSLADGFDDAGNFADFFAGGLNGFSTDIGFNYRWKNVNGNNDEYKLNAGLAFRNMGSMTFKDDKNVSNNYSLNIPNDNNPLDGTSGLDLTQFENADTIQEIEDILMQSGYATLNKSGKNFKAKMPALVSAYADYNISGNWYATGYFQQKLNKDSKDGQIAVQNMISLTPRYSTGFFEVYAPLANNEISGFTAGIGFRIGGFYIGSGSILSSAISDTNQADAYLGFRFGF</sequence>
<proteinExistence type="predicted"/>
<evidence type="ECO:0000256" key="1">
    <source>
        <dbReference type="SAM" id="SignalP"/>
    </source>
</evidence>
<feature type="signal peptide" evidence="1">
    <location>
        <begin position="1"/>
        <end position="18"/>
    </location>
</feature>
<dbReference type="RefSeq" id="WP_128389692.1">
    <property type="nucleotide sequence ID" value="NZ_SBII01000005.1"/>
</dbReference>
<keyword evidence="1" id="KW-0732">Signal</keyword>
<organism evidence="2 3">
    <name type="scientific">Flavobacterium cerinum</name>
    <dbReference type="NCBI Taxonomy" id="2502784"/>
    <lineage>
        <taxon>Bacteria</taxon>
        <taxon>Pseudomonadati</taxon>
        <taxon>Bacteroidota</taxon>
        <taxon>Flavobacteriia</taxon>
        <taxon>Flavobacteriales</taxon>
        <taxon>Flavobacteriaceae</taxon>
        <taxon>Flavobacterium</taxon>
    </lineage>
</organism>
<accession>A0A3S3U2Z2</accession>
<name>A0A3S3U2Z2_9FLAO</name>
<reference evidence="2 3" key="1">
    <citation type="submission" date="2019-01" db="EMBL/GenBank/DDBJ databases">
        <title>Flavobacterium sp. nov.,isolated from freshwater.</title>
        <authorList>
            <person name="Zhang R."/>
            <person name="Du Z.-J."/>
        </authorList>
    </citation>
    <scope>NUCLEOTIDE SEQUENCE [LARGE SCALE GENOMIC DNA]</scope>
    <source>
        <strain evidence="2 3">1E403</strain>
    </source>
</reference>
<dbReference type="EMBL" id="SBII01000005">
    <property type="protein sequence ID" value="RWX00463.1"/>
    <property type="molecule type" value="Genomic_DNA"/>
</dbReference>
<feature type="chain" id="PRO_5018584062" description="DUF5723 domain-containing protein" evidence="1">
    <location>
        <begin position="19"/>
        <end position="458"/>
    </location>
</feature>
<evidence type="ECO:0000313" key="2">
    <source>
        <dbReference type="EMBL" id="RWX00463.1"/>
    </source>
</evidence>
<dbReference type="Proteomes" id="UP000287527">
    <property type="component" value="Unassembled WGS sequence"/>
</dbReference>
<comment type="caution">
    <text evidence="2">The sequence shown here is derived from an EMBL/GenBank/DDBJ whole genome shotgun (WGS) entry which is preliminary data.</text>
</comment>
<evidence type="ECO:0000313" key="3">
    <source>
        <dbReference type="Proteomes" id="UP000287527"/>
    </source>
</evidence>